<keyword evidence="1" id="KW-0812">Transmembrane</keyword>
<keyword evidence="1" id="KW-0472">Membrane</keyword>
<evidence type="ECO:0000313" key="2">
    <source>
        <dbReference type="EMBL" id="BES91543.1"/>
    </source>
</evidence>
<gene>
    <name evidence="2" type="ORF">NTJ_04351</name>
</gene>
<dbReference type="Proteomes" id="UP001307889">
    <property type="component" value="Chromosome 3"/>
</dbReference>
<proteinExistence type="predicted"/>
<protein>
    <submittedName>
        <fullName evidence="2">Retrotransposon protein</fullName>
    </submittedName>
</protein>
<keyword evidence="1" id="KW-1133">Transmembrane helix</keyword>
<feature type="transmembrane region" description="Helical" evidence="1">
    <location>
        <begin position="6"/>
        <end position="27"/>
    </location>
</feature>
<keyword evidence="3" id="KW-1185">Reference proteome</keyword>
<evidence type="ECO:0000313" key="3">
    <source>
        <dbReference type="Proteomes" id="UP001307889"/>
    </source>
</evidence>
<name>A0ABN7AH08_9HEMI</name>
<reference evidence="2 3" key="1">
    <citation type="submission" date="2023-09" db="EMBL/GenBank/DDBJ databases">
        <title>Nesidiocoris tenuis whole genome shotgun sequence.</title>
        <authorList>
            <person name="Shibata T."/>
            <person name="Shimoda M."/>
            <person name="Kobayashi T."/>
            <person name="Uehara T."/>
        </authorList>
    </citation>
    <scope>NUCLEOTIDE SEQUENCE [LARGE SCALE GENOMIC DNA]</scope>
    <source>
        <strain evidence="2 3">Japan</strain>
    </source>
</reference>
<evidence type="ECO:0000256" key="1">
    <source>
        <dbReference type="SAM" id="Phobius"/>
    </source>
</evidence>
<dbReference type="EMBL" id="AP028911">
    <property type="protein sequence ID" value="BES91543.1"/>
    <property type="molecule type" value="Genomic_DNA"/>
</dbReference>
<organism evidence="2 3">
    <name type="scientific">Nesidiocoris tenuis</name>
    <dbReference type="NCBI Taxonomy" id="355587"/>
    <lineage>
        <taxon>Eukaryota</taxon>
        <taxon>Metazoa</taxon>
        <taxon>Ecdysozoa</taxon>
        <taxon>Arthropoda</taxon>
        <taxon>Hexapoda</taxon>
        <taxon>Insecta</taxon>
        <taxon>Pterygota</taxon>
        <taxon>Neoptera</taxon>
        <taxon>Paraneoptera</taxon>
        <taxon>Hemiptera</taxon>
        <taxon>Heteroptera</taxon>
        <taxon>Panheteroptera</taxon>
        <taxon>Cimicomorpha</taxon>
        <taxon>Miridae</taxon>
        <taxon>Dicyphina</taxon>
        <taxon>Nesidiocoris</taxon>
    </lineage>
</organism>
<accession>A0ABN7AH08</accession>
<sequence length="78" mass="8817">MTLTLPWIHTCIIVQQGSVWGLYLVYVGDIPTRLGTRSCMFADDHAVLSRDSSGTTASHTLHDLADDTQHWTNQWRMS</sequence>